<dbReference type="InterPro" id="IPR053832">
    <property type="entry name" value="DUF6924"/>
</dbReference>
<evidence type="ECO:0000313" key="3">
    <source>
        <dbReference type="Proteomes" id="UP000256269"/>
    </source>
</evidence>
<dbReference type="Pfam" id="PF21962">
    <property type="entry name" value="DUF6924"/>
    <property type="match status" value="1"/>
</dbReference>
<sequence>MKPLPLGRVALVIRTDFSDQQTWDTIGAAIVQPTEEGFIAHVEFVDDSAYRGLTTKQLLDLLPEDDTSCPASTSRWTSTAPIRPVPIHPMRNGGVLMSLPWSYA</sequence>
<reference evidence="2 3" key="1">
    <citation type="submission" date="2018-08" db="EMBL/GenBank/DDBJ databases">
        <title>Genomic Encyclopedia of Archaeal and Bacterial Type Strains, Phase II (KMG-II): from individual species to whole genera.</title>
        <authorList>
            <person name="Goeker M."/>
        </authorList>
    </citation>
    <scope>NUCLEOTIDE SEQUENCE [LARGE SCALE GENOMIC DNA]</scope>
    <source>
        <strain evidence="2 3">DSM 45791</strain>
    </source>
</reference>
<dbReference type="Proteomes" id="UP000256269">
    <property type="component" value="Unassembled WGS sequence"/>
</dbReference>
<proteinExistence type="predicted"/>
<evidence type="ECO:0000313" key="2">
    <source>
        <dbReference type="EMBL" id="REH46124.1"/>
    </source>
</evidence>
<gene>
    <name evidence="2" type="ORF">BCF44_107257</name>
</gene>
<dbReference type="AlphaFoldDB" id="A0A3E0HI11"/>
<feature type="domain" description="DUF6924" evidence="1">
    <location>
        <begin position="10"/>
        <end position="67"/>
    </location>
</feature>
<keyword evidence="3" id="KW-1185">Reference proteome</keyword>
<dbReference type="EMBL" id="QUNO01000007">
    <property type="protein sequence ID" value="REH46124.1"/>
    <property type="molecule type" value="Genomic_DNA"/>
</dbReference>
<organism evidence="2 3">
    <name type="scientific">Kutzneria buriramensis</name>
    <dbReference type="NCBI Taxonomy" id="1045776"/>
    <lineage>
        <taxon>Bacteria</taxon>
        <taxon>Bacillati</taxon>
        <taxon>Actinomycetota</taxon>
        <taxon>Actinomycetes</taxon>
        <taxon>Pseudonocardiales</taxon>
        <taxon>Pseudonocardiaceae</taxon>
        <taxon>Kutzneria</taxon>
    </lineage>
</organism>
<protein>
    <recommendedName>
        <fullName evidence="1">DUF6924 domain-containing protein</fullName>
    </recommendedName>
</protein>
<evidence type="ECO:0000259" key="1">
    <source>
        <dbReference type="Pfam" id="PF21962"/>
    </source>
</evidence>
<name>A0A3E0HI11_9PSEU</name>
<accession>A0A3E0HI11</accession>
<comment type="caution">
    <text evidence="2">The sequence shown here is derived from an EMBL/GenBank/DDBJ whole genome shotgun (WGS) entry which is preliminary data.</text>
</comment>